<evidence type="ECO:0000256" key="1">
    <source>
        <dbReference type="SAM" id="MobiDB-lite"/>
    </source>
</evidence>
<dbReference type="AlphaFoldDB" id="A0AAV0YL92"/>
<accession>A0AAV0YL92</accession>
<sequence>MLVRESIRKTKYLLHKKLKNFKCLIFGGYQKLPRALSFKPFLRQTRSNNNSSRTTYTSDQFYNEFYDILQSDLNRMSRSSEIAPTRDAAAAASNEKQSPQKNITENVATEKKNKNEGVHELALKMKELEMNDSGDVEQVLDIEEALHYYSRLKSPVYLDIVDKFFTDMHSEFSLSQSSVRNKHSKTKGRFGAIRL</sequence>
<evidence type="ECO:0000313" key="3">
    <source>
        <dbReference type="Proteomes" id="UP001157006"/>
    </source>
</evidence>
<reference evidence="2 3" key="1">
    <citation type="submission" date="2023-01" db="EMBL/GenBank/DDBJ databases">
        <authorList>
            <person name="Kreplak J."/>
        </authorList>
    </citation>
    <scope>NUCLEOTIDE SEQUENCE [LARGE SCALE GENOMIC DNA]</scope>
</reference>
<evidence type="ECO:0000313" key="2">
    <source>
        <dbReference type="EMBL" id="CAI8584837.1"/>
    </source>
</evidence>
<dbReference type="PANTHER" id="PTHR35461">
    <property type="entry name" value="BNAANNG14610D PROTEIN"/>
    <property type="match status" value="1"/>
</dbReference>
<comment type="caution">
    <text evidence="2">The sequence shown here is derived from an EMBL/GenBank/DDBJ whole genome shotgun (WGS) entry which is preliminary data.</text>
</comment>
<feature type="compositionally biased region" description="Polar residues" evidence="1">
    <location>
        <begin position="94"/>
        <end position="105"/>
    </location>
</feature>
<dbReference type="EMBL" id="CATIWC010002481">
    <property type="protein sequence ID" value="CAI8584837.1"/>
    <property type="molecule type" value="Genomic_DNA"/>
</dbReference>
<dbReference type="Proteomes" id="UP001157006">
    <property type="component" value="Unassembled WGS sequence"/>
</dbReference>
<protein>
    <submittedName>
        <fullName evidence="2">Uncharacterized protein</fullName>
    </submittedName>
</protein>
<name>A0AAV0YL92_VICFA</name>
<proteinExistence type="predicted"/>
<keyword evidence="3" id="KW-1185">Reference proteome</keyword>
<feature type="region of interest" description="Disordered" evidence="1">
    <location>
        <begin position="79"/>
        <end position="105"/>
    </location>
</feature>
<gene>
    <name evidence="2" type="ORF">VFH_U095560</name>
</gene>
<dbReference type="PANTHER" id="PTHR35461:SF1">
    <property type="entry name" value="LOW PROTEIN: ATP-DEPENDENT RNA HELICASE-LIKE PROTEIN"/>
    <property type="match status" value="1"/>
</dbReference>
<organism evidence="2 3">
    <name type="scientific">Vicia faba</name>
    <name type="common">Broad bean</name>
    <name type="synonym">Faba vulgaris</name>
    <dbReference type="NCBI Taxonomy" id="3906"/>
    <lineage>
        <taxon>Eukaryota</taxon>
        <taxon>Viridiplantae</taxon>
        <taxon>Streptophyta</taxon>
        <taxon>Embryophyta</taxon>
        <taxon>Tracheophyta</taxon>
        <taxon>Spermatophyta</taxon>
        <taxon>Magnoliopsida</taxon>
        <taxon>eudicotyledons</taxon>
        <taxon>Gunneridae</taxon>
        <taxon>Pentapetalae</taxon>
        <taxon>rosids</taxon>
        <taxon>fabids</taxon>
        <taxon>Fabales</taxon>
        <taxon>Fabaceae</taxon>
        <taxon>Papilionoideae</taxon>
        <taxon>50 kb inversion clade</taxon>
        <taxon>NPAAA clade</taxon>
        <taxon>Hologalegina</taxon>
        <taxon>IRL clade</taxon>
        <taxon>Fabeae</taxon>
        <taxon>Vicia</taxon>
    </lineage>
</organism>